<name>S5DJW9_9ACTN</name>
<accession>S5DJW9</accession>
<dbReference type="InterPro" id="IPR017517">
    <property type="entry name" value="Maleyloyr_isom"/>
</dbReference>
<dbReference type="Gene3D" id="1.20.120.450">
    <property type="entry name" value="dinb family like domain"/>
    <property type="match status" value="1"/>
</dbReference>
<proteinExistence type="predicted"/>
<dbReference type="GO" id="GO:0046872">
    <property type="term" value="F:metal ion binding"/>
    <property type="evidence" value="ECO:0007669"/>
    <property type="project" value="InterPro"/>
</dbReference>
<dbReference type="AlphaFoldDB" id="S5DJW9"/>
<evidence type="ECO:0000259" key="1">
    <source>
        <dbReference type="Pfam" id="PF11716"/>
    </source>
</evidence>
<reference evidence="2" key="1">
    <citation type="journal article" date="2013" name="Sci. Rep.">
        <title>Metagenomics uncovers a new group of low GC and ultra-small marine Actinobacteria.</title>
        <authorList>
            <person name="Ghai R."/>
            <person name="Mizuno C.M."/>
            <person name="Picazo A."/>
            <person name="Camacho A."/>
            <person name="Rodriguez-Valera F."/>
        </authorList>
    </citation>
    <scope>NUCLEOTIDE SEQUENCE</scope>
</reference>
<dbReference type="InterPro" id="IPR024344">
    <property type="entry name" value="MDMPI_metal-binding"/>
</dbReference>
<sequence>MIYSSKLNKVQEILSNLVAEQQLLDQYLQSIPVRNWNTKTTYKNWNITAHVSYLAGLEDLAHNALKKKGSDFNKYRGPKGLEKFEKEAIKRGSDMRPQDVIEWWRMSRASVIEILAKSSPGKKITWWKNEIDCRTFAVTKLAETWAHSLDVYDAMKKDYEDTVRIEHVALFGWLNAEQASKVNKIKNQDLRIELIGPEYKAWQFGNEQSENSIKGNASDWCRVVTGRVPKGHKLTLSTEGDFAKKFVKLNHVKI</sequence>
<evidence type="ECO:0000313" key="2">
    <source>
        <dbReference type="EMBL" id="AGQ19131.1"/>
    </source>
</evidence>
<dbReference type="EMBL" id="KC811123">
    <property type="protein sequence ID" value="AGQ19131.1"/>
    <property type="molecule type" value="Genomic_DNA"/>
</dbReference>
<protein>
    <submittedName>
        <fullName evidence="2">TIGR03084 family protein</fullName>
    </submittedName>
</protein>
<feature type="domain" description="Mycothiol-dependent maleylpyruvate isomerase metal-binding" evidence="1">
    <location>
        <begin position="22"/>
        <end position="151"/>
    </location>
</feature>
<dbReference type="NCBIfam" id="TIGR03083">
    <property type="entry name" value="maleylpyruvate isomerase family mycothiol-dependent enzyme"/>
    <property type="match status" value="1"/>
</dbReference>
<dbReference type="SUPFAM" id="SSF109854">
    <property type="entry name" value="DinB/YfiT-like putative metalloenzymes"/>
    <property type="match status" value="1"/>
</dbReference>
<organism evidence="2">
    <name type="scientific">Candidatus Actinomarina minuta</name>
    <dbReference type="NCBI Taxonomy" id="1389454"/>
    <lineage>
        <taxon>Bacteria</taxon>
        <taxon>Bacillati</taxon>
        <taxon>Actinomycetota</taxon>
        <taxon>Actinomycetes</taxon>
        <taxon>Candidatus Actinomarinidae</taxon>
        <taxon>Candidatus Actinomarinales</taxon>
        <taxon>Candidatus Actinomarineae</taxon>
        <taxon>Candidatus Actinomarinaceae</taxon>
        <taxon>Candidatus Actinomarina</taxon>
    </lineage>
</organism>
<dbReference type="InterPro" id="IPR034660">
    <property type="entry name" value="DinB/YfiT-like"/>
</dbReference>
<dbReference type="Pfam" id="PF11716">
    <property type="entry name" value="MDMPI_N"/>
    <property type="match status" value="1"/>
</dbReference>